<dbReference type="PANTHER" id="PTHR28004">
    <property type="entry name" value="ZGC:162816-RELATED"/>
    <property type="match status" value="1"/>
</dbReference>
<dbReference type="Gene3D" id="2.40.37.20">
    <property type="entry name" value="D-serine dehydratase-like domain"/>
    <property type="match status" value="1"/>
</dbReference>
<dbReference type="GO" id="GO:0008721">
    <property type="term" value="F:D-serine ammonia-lyase activity"/>
    <property type="evidence" value="ECO:0007669"/>
    <property type="project" value="TreeGrafter"/>
</dbReference>
<dbReference type="EC" id="4.3.1.27" evidence="4"/>
<sequence>MGDMVSTPTVIVDVDILDRNIAAMAEALQAKGIALRPHVKTHKIVEIARKQIEAGAAGLTVATIGEAEVFADPDGAACDDLFIAYPLWLTRSSAARLVAASEHARISFGVDSVEGVRNAGARLGDAVRRFEVLIEVDSGHHRSGVRPDGVTAIAAAADDAGLHVAGVFTFPGHSYGVGQADSAAHDEAKALRRASRALAESGVPVKARSGGSTPTALLSDGRALTESRPGVYVFGDAQQWELGSTGPSDIALTVLATVISRSDGPERQIVLDSGSKVLGADRPGYVSGFGRLIDYPDARITGLSEHHATAEFPDEAKLPVRGSRVRVVPNHVCTVLNLVDEVAVAKGGLVIDVWRVAARGRNN</sequence>
<evidence type="ECO:0000259" key="3">
    <source>
        <dbReference type="SMART" id="SM01119"/>
    </source>
</evidence>
<dbReference type="Pfam" id="PF14031">
    <property type="entry name" value="D-ser_dehydrat"/>
    <property type="match status" value="1"/>
</dbReference>
<dbReference type="EMBL" id="CP128986">
    <property type="protein sequence ID" value="WOC12014.1"/>
    <property type="molecule type" value="Genomic_DNA"/>
</dbReference>
<dbReference type="InterPro" id="IPR042208">
    <property type="entry name" value="D-ser_dehydrat-like_sf"/>
</dbReference>
<protein>
    <submittedName>
        <fullName evidence="4">D-threo-3-hydroxyaspartate dehydratase</fullName>
        <ecNumber evidence="4">4.3.1.27</ecNumber>
    </submittedName>
</protein>
<dbReference type="RefSeq" id="WP_420041275.1">
    <property type="nucleotide sequence ID" value="NZ_CP128986.1"/>
</dbReference>
<dbReference type="GO" id="GO:0036088">
    <property type="term" value="P:D-serine catabolic process"/>
    <property type="evidence" value="ECO:0007669"/>
    <property type="project" value="TreeGrafter"/>
</dbReference>
<dbReference type="SMART" id="SM01119">
    <property type="entry name" value="D-ser_dehydrat"/>
    <property type="match status" value="1"/>
</dbReference>
<organism evidence="4">
    <name type="scientific">Gordonia sp. MP11Mi</name>
    <dbReference type="NCBI Taxonomy" id="3022769"/>
    <lineage>
        <taxon>Bacteria</taxon>
        <taxon>Bacillati</taxon>
        <taxon>Actinomycetota</taxon>
        <taxon>Actinomycetes</taxon>
        <taxon>Mycobacteriales</taxon>
        <taxon>Gordoniaceae</taxon>
        <taxon>Gordonia</taxon>
    </lineage>
</organism>
<dbReference type="AlphaFoldDB" id="A0AA97CTC7"/>
<dbReference type="InterPro" id="IPR026956">
    <property type="entry name" value="D-ser_dehydrat-like_dom"/>
</dbReference>
<gene>
    <name evidence="4" type="primary">dthadh</name>
    <name evidence="4" type="ORF">MP11Mi_10950</name>
</gene>
<comment type="similarity">
    <text evidence="1">Belongs to the DSD1 family.</text>
</comment>
<reference evidence="4" key="1">
    <citation type="submission" date="2023-06" db="EMBL/GenBank/DDBJ databases">
        <title>Gordonia sp. nov. and Pseudochrobactrum sp. nov., two species isolated from the burying beetle Nicrophorus vespilloides.</title>
        <authorList>
            <person name="Poehlein A."/>
            <person name="Guzman J."/>
            <person name="Daniel R."/>
            <person name="Vilcinskas A."/>
        </authorList>
    </citation>
    <scope>NUCLEOTIDE SEQUENCE</scope>
    <source>
        <strain evidence="4">MP11Mi</strain>
    </source>
</reference>
<name>A0AA97CTC7_9ACTN</name>
<evidence type="ECO:0000256" key="2">
    <source>
        <dbReference type="ARBA" id="ARBA00023239"/>
    </source>
</evidence>
<dbReference type="InterPro" id="IPR029066">
    <property type="entry name" value="PLP-binding_barrel"/>
</dbReference>
<proteinExistence type="inferred from homology"/>
<dbReference type="Gene3D" id="3.20.20.10">
    <property type="entry name" value="Alanine racemase"/>
    <property type="match status" value="1"/>
</dbReference>
<dbReference type="PANTHER" id="PTHR28004:SF2">
    <property type="entry name" value="D-SERINE DEHYDRATASE"/>
    <property type="match status" value="1"/>
</dbReference>
<dbReference type="Pfam" id="PF01168">
    <property type="entry name" value="Ala_racemase_N"/>
    <property type="match status" value="1"/>
</dbReference>
<dbReference type="InterPro" id="IPR001608">
    <property type="entry name" value="Ala_racemase_N"/>
</dbReference>
<dbReference type="SUPFAM" id="SSF51419">
    <property type="entry name" value="PLP-binding barrel"/>
    <property type="match status" value="1"/>
</dbReference>
<dbReference type="InterPro" id="IPR051466">
    <property type="entry name" value="D-amino_acid_metab_enzyme"/>
</dbReference>
<keyword evidence="2 4" id="KW-0456">Lyase</keyword>
<evidence type="ECO:0000313" key="4">
    <source>
        <dbReference type="EMBL" id="WOC12014.1"/>
    </source>
</evidence>
<feature type="domain" description="D-serine dehydratase-like" evidence="3">
    <location>
        <begin position="251"/>
        <end position="346"/>
    </location>
</feature>
<accession>A0AA97CTC7</accession>
<evidence type="ECO:0000256" key="1">
    <source>
        <dbReference type="ARBA" id="ARBA00005323"/>
    </source>
</evidence>